<keyword evidence="7" id="KW-1185">Reference proteome</keyword>
<keyword evidence="3" id="KW-0963">Cytoplasm</keyword>
<dbReference type="PANTHER" id="PTHR31250">
    <property type="entry name" value="IQ DOMAIN-CONTAINING PROTEIN IQM3"/>
    <property type="match status" value="1"/>
</dbReference>
<evidence type="ECO:0000256" key="1">
    <source>
        <dbReference type="ARBA" id="ARBA00004123"/>
    </source>
</evidence>
<dbReference type="AlphaFoldDB" id="A0A6A1WR49"/>
<keyword evidence="4" id="KW-0539">Nucleus</keyword>
<evidence type="ECO:0000256" key="2">
    <source>
        <dbReference type="ARBA" id="ARBA00004496"/>
    </source>
</evidence>
<evidence type="ECO:0008006" key="8">
    <source>
        <dbReference type="Google" id="ProtNLM"/>
    </source>
</evidence>
<reference evidence="6 7" key="1">
    <citation type="journal article" date="2019" name="Plant Biotechnol. J.">
        <title>The red bayberry genome and genetic basis of sex determination.</title>
        <authorList>
            <person name="Jia H.M."/>
            <person name="Jia H.J."/>
            <person name="Cai Q.L."/>
            <person name="Wang Y."/>
            <person name="Zhao H.B."/>
            <person name="Yang W.F."/>
            <person name="Wang G.Y."/>
            <person name="Li Y.H."/>
            <person name="Zhan D.L."/>
            <person name="Shen Y.T."/>
            <person name="Niu Q.F."/>
            <person name="Chang L."/>
            <person name="Qiu J."/>
            <person name="Zhao L."/>
            <person name="Xie H.B."/>
            <person name="Fu W.Y."/>
            <person name="Jin J."/>
            <person name="Li X.W."/>
            <person name="Jiao Y."/>
            <person name="Zhou C.C."/>
            <person name="Tu T."/>
            <person name="Chai C.Y."/>
            <person name="Gao J.L."/>
            <person name="Fan L.J."/>
            <person name="van de Weg E."/>
            <person name="Wang J.Y."/>
            <person name="Gao Z.S."/>
        </authorList>
    </citation>
    <scope>NUCLEOTIDE SEQUENCE [LARGE SCALE GENOMIC DNA]</scope>
    <source>
        <tissue evidence="6">Leaves</tissue>
    </source>
</reference>
<name>A0A6A1WR49_9ROSI</name>
<evidence type="ECO:0000256" key="3">
    <source>
        <dbReference type="ARBA" id="ARBA00022490"/>
    </source>
</evidence>
<evidence type="ECO:0000256" key="5">
    <source>
        <dbReference type="SAM" id="MobiDB-lite"/>
    </source>
</evidence>
<gene>
    <name evidence="6" type="ORF">CJ030_MR1G004501</name>
</gene>
<dbReference type="OrthoDB" id="7344096at2759"/>
<dbReference type="Proteomes" id="UP000516437">
    <property type="component" value="Chromosome 1"/>
</dbReference>
<dbReference type="InterPro" id="IPR044159">
    <property type="entry name" value="IQM"/>
</dbReference>
<evidence type="ECO:0000256" key="4">
    <source>
        <dbReference type="ARBA" id="ARBA00023242"/>
    </source>
</evidence>
<feature type="region of interest" description="Disordered" evidence="5">
    <location>
        <begin position="600"/>
        <end position="639"/>
    </location>
</feature>
<accession>A0A6A1WR49</accession>
<dbReference type="GO" id="GO:0005634">
    <property type="term" value="C:nucleus"/>
    <property type="evidence" value="ECO:0007669"/>
    <property type="project" value="UniProtKB-SubCell"/>
</dbReference>
<protein>
    <recommendedName>
        <fullName evidence="8">IQ domain-containing protein IQM2</fullName>
    </recommendedName>
</protein>
<organism evidence="6 7">
    <name type="scientific">Morella rubra</name>
    <name type="common">Chinese bayberry</name>
    <dbReference type="NCBI Taxonomy" id="262757"/>
    <lineage>
        <taxon>Eukaryota</taxon>
        <taxon>Viridiplantae</taxon>
        <taxon>Streptophyta</taxon>
        <taxon>Embryophyta</taxon>
        <taxon>Tracheophyta</taxon>
        <taxon>Spermatophyta</taxon>
        <taxon>Magnoliopsida</taxon>
        <taxon>eudicotyledons</taxon>
        <taxon>Gunneridae</taxon>
        <taxon>Pentapetalae</taxon>
        <taxon>rosids</taxon>
        <taxon>fabids</taxon>
        <taxon>Fagales</taxon>
        <taxon>Myricaceae</taxon>
        <taxon>Morella</taxon>
    </lineage>
</organism>
<comment type="subcellular location">
    <subcellularLocation>
        <location evidence="2">Cytoplasm</location>
    </subcellularLocation>
    <subcellularLocation>
        <location evidence="1">Nucleus</location>
    </subcellularLocation>
</comment>
<evidence type="ECO:0000313" key="6">
    <source>
        <dbReference type="EMBL" id="KAB1227775.1"/>
    </source>
</evidence>
<dbReference type="PANTHER" id="PTHR31250:SF14">
    <property type="entry name" value="IQ DOMAIN-CONTAINING PROTEIN IQM2"/>
    <property type="match status" value="1"/>
</dbReference>
<dbReference type="EMBL" id="RXIC02000019">
    <property type="protein sequence ID" value="KAB1227775.1"/>
    <property type="molecule type" value="Genomic_DNA"/>
</dbReference>
<dbReference type="GO" id="GO:0005737">
    <property type="term" value="C:cytoplasm"/>
    <property type="evidence" value="ECO:0007669"/>
    <property type="project" value="UniProtKB-SubCell"/>
</dbReference>
<evidence type="ECO:0000313" key="7">
    <source>
        <dbReference type="Proteomes" id="UP000516437"/>
    </source>
</evidence>
<proteinExistence type="predicted"/>
<feature type="region of interest" description="Disordered" evidence="5">
    <location>
        <begin position="399"/>
        <end position="436"/>
    </location>
</feature>
<comment type="caution">
    <text evidence="6">The sequence shown here is derived from an EMBL/GenBank/DDBJ whole genome shotgun (WGS) entry which is preliminary data.</text>
</comment>
<sequence>MGTSFSCPFAKYSDMENVLESIIVKSISFGDNGVKTPVRSVSFKSQDSEPTISKSLGSGKMTIEASVSFKSIELEKMVPVKAPSVDKENIVPVKSNSQQNEVMDNQAPTSDGHVVTIQSLPILDPTNPKHVAAVKLQKVYKSFRTRRKLADCAVLVEKSWWKLLDFAELKRSSISFFDIEKHETAISRWSRARTRAAKVGKGLSKNDKAQKLALQHWLEAIDPRHRYGHNLHLYYDKWLHSQSKEPFFYWLDIGEGKEINLVEKCPRSKLQQQCIKYLGPMERLAYEVVVEDGKFFYKQSGELLDTTGEAKDAKWIFVLSTSTSLYVGKKKKGSFQHSSFLAGGATSAAGRLVIEKGILKAVWPHSGHYRPTEENFKDFVSFLKENNVDLTDVQMSPVDEDDVSLGKQRSSIHRRSSSEEDLTQKLSGSETEDVNAEGVIQEQSALIEEETATTLELPRSSRLHSLNEKLANLEIPNMNGFYERLDSENRDVGPSCESLPVQYPVDGYETAEESFPSEQDCMVPSENLSSEQPEESEVEFIPQESILKRINSHKGMNSYQLGKQLSFKWTTGAGPRIGCVKDYPSKLRVQALEQLDLSPRSAARSKSYLSPRLSKGMSPRVSTPASVGGEAPPTTPALEKGTFSQRINHHSRPQSSPLVRGISVPASANLF</sequence>